<accession>A0A1H2PRB3</accession>
<reference evidence="3" key="1">
    <citation type="submission" date="2016-09" db="EMBL/GenBank/DDBJ databases">
        <authorList>
            <person name="Varghese N."/>
            <person name="Submissions S."/>
        </authorList>
    </citation>
    <scope>NUCLEOTIDE SEQUENCE [LARGE SCALE GENOMIC DNA]</scope>
    <source>
        <strain evidence="3">JS23</strain>
    </source>
</reference>
<sequence>MPPPLAGDTMMAAAFRQLPLDLGAPPLPTFDNFVVGDNQEVLTQLRRVAADLERDPMQADTLQARASRADGACYLWGEPGSGRSHLLQALCFRIGAPRARLLRPESPLSSFAHDPAVALYAIDDCERLPPARQIAVFNLFNEIRAEGRAALVAAGDAPPAQLALRDDLRTRLGWGLVYRLAPLSDAGKIAALSVAARERGLSLAADVPAYLLHHFQRDMTSLMALLDRLDRFSLETQRAVTVPLLRAMLARA</sequence>
<dbReference type="SUPFAM" id="SSF52540">
    <property type="entry name" value="P-loop containing nucleoside triphosphate hydrolases"/>
    <property type="match status" value="1"/>
</dbReference>
<dbReference type="Gene3D" id="1.10.8.60">
    <property type="match status" value="1"/>
</dbReference>
<dbReference type="EMBL" id="FNLO01000008">
    <property type="protein sequence ID" value="SDV49450.1"/>
    <property type="molecule type" value="Genomic_DNA"/>
</dbReference>
<evidence type="ECO:0000313" key="2">
    <source>
        <dbReference type="EMBL" id="SDV49450.1"/>
    </source>
</evidence>
<evidence type="ECO:0000259" key="1">
    <source>
        <dbReference type="Pfam" id="PF22688"/>
    </source>
</evidence>
<dbReference type="PANTHER" id="PTHR30050">
    <property type="entry name" value="CHROMOSOMAL REPLICATION INITIATOR PROTEIN DNAA"/>
    <property type="match status" value="1"/>
</dbReference>
<evidence type="ECO:0000313" key="3">
    <source>
        <dbReference type="Proteomes" id="UP000243719"/>
    </source>
</evidence>
<protein>
    <submittedName>
        <fullName evidence="2">Regulatory inactivation of DnaA Hda protein</fullName>
    </submittedName>
</protein>
<dbReference type="Pfam" id="PF22688">
    <property type="entry name" value="Hda_lid"/>
    <property type="match status" value="1"/>
</dbReference>
<gene>
    <name evidence="2" type="ORF">SAMN05216551_10890</name>
</gene>
<dbReference type="GO" id="GO:0032297">
    <property type="term" value="P:negative regulation of DNA-templated DNA replication initiation"/>
    <property type="evidence" value="ECO:0007669"/>
    <property type="project" value="InterPro"/>
</dbReference>
<dbReference type="Proteomes" id="UP000243719">
    <property type="component" value="Unassembled WGS sequence"/>
</dbReference>
<dbReference type="PANTHER" id="PTHR30050:SF5">
    <property type="entry name" value="DNAA REGULATORY INACTIVATOR HDA"/>
    <property type="match status" value="1"/>
</dbReference>
<organism evidence="2 3">
    <name type="scientific">Chitinasiproducens palmae</name>
    <dbReference type="NCBI Taxonomy" id="1770053"/>
    <lineage>
        <taxon>Bacteria</taxon>
        <taxon>Pseudomonadati</taxon>
        <taxon>Pseudomonadota</taxon>
        <taxon>Betaproteobacteria</taxon>
        <taxon>Burkholderiales</taxon>
        <taxon>Burkholderiaceae</taxon>
        <taxon>Chitinasiproducens</taxon>
    </lineage>
</organism>
<dbReference type="AlphaFoldDB" id="A0A1H2PRB3"/>
<dbReference type="GO" id="GO:0006270">
    <property type="term" value="P:DNA replication initiation"/>
    <property type="evidence" value="ECO:0007669"/>
    <property type="project" value="TreeGrafter"/>
</dbReference>
<keyword evidence="3" id="KW-1185">Reference proteome</keyword>
<proteinExistence type="predicted"/>
<name>A0A1H2PRB3_9BURK</name>
<dbReference type="InterPro" id="IPR017788">
    <property type="entry name" value="Hda"/>
</dbReference>
<dbReference type="NCBIfam" id="TIGR03420">
    <property type="entry name" value="DnaA_homol_Hda"/>
    <property type="match status" value="1"/>
</dbReference>
<feature type="domain" description="Hda lid" evidence="1">
    <location>
        <begin position="185"/>
        <end position="249"/>
    </location>
</feature>
<dbReference type="InterPro" id="IPR055199">
    <property type="entry name" value="Hda_lid"/>
</dbReference>
<dbReference type="STRING" id="1770053.SAMN05216551_10890"/>
<dbReference type="InterPro" id="IPR027417">
    <property type="entry name" value="P-loop_NTPase"/>
</dbReference>
<dbReference type="Gene3D" id="3.40.50.300">
    <property type="entry name" value="P-loop containing nucleotide triphosphate hydrolases"/>
    <property type="match status" value="1"/>
</dbReference>